<evidence type="ECO:0000313" key="3">
    <source>
        <dbReference type="Proteomes" id="UP000008370"/>
    </source>
</evidence>
<gene>
    <name evidence="2" type="ORF">PHACADRAFT_265215</name>
</gene>
<dbReference type="STRING" id="650164.K5VEP9"/>
<accession>K5VEP9</accession>
<dbReference type="SUPFAM" id="SSF53474">
    <property type="entry name" value="alpha/beta-Hydrolases"/>
    <property type="match status" value="1"/>
</dbReference>
<dbReference type="GO" id="GO:0016787">
    <property type="term" value="F:hydrolase activity"/>
    <property type="evidence" value="ECO:0007669"/>
    <property type="project" value="InterPro"/>
</dbReference>
<dbReference type="EMBL" id="JH930480">
    <property type="protein sequence ID" value="EKM49648.1"/>
    <property type="molecule type" value="Genomic_DNA"/>
</dbReference>
<organism evidence="2 3">
    <name type="scientific">Phanerochaete carnosa (strain HHB-10118-sp)</name>
    <name type="common">White-rot fungus</name>
    <name type="synonym">Peniophora carnosa</name>
    <dbReference type="NCBI Taxonomy" id="650164"/>
    <lineage>
        <taxon>Eukaryota</taxon>
        <taxon>Fungi</taxon>
        <taxon>Dikarya</taxon>
        <taxon>Basidiomycota</taxon>
        <taxon>Agaricomycotina</taxon>
        <taxon>Agaricomycetes</taxon>
        <taxon>Polyporales</taxon>
        <taxon>Phanerochaetaceae</taxon>
        <taxon>Phanerochaete</taxon>
    </lineage>
</organism>
<evidence type="ECO:0000259" key="1">
    <source>
        <dbReference type="Pfam" id="PF01738"/>
    </source>
</evidence>
<name>K5VEP9_PHACS</name>
<dbReference type="PANTHER" id="PTHR17630:SF44">
    <property type="entry name" value="PROTEIN AIM2"/>
    <property type="match status" value="1"/>
</dbReference>
<dbReference type="Gene3D" id="3.40.50.1820">
    <property type="entry name" value="alpha/beta hydrolase"/>
    <property type="match status" value="1"/>
</dbReference>
<protein>
    <recommendedName>
        <fullName evidence="1">Dienelactone hydrolase domain-containing protein</fullName>
    </recommendedName>
</protein>
<dbReference type="Pfam" id="PF01738">
    <property type="entry name" value="DLH"/>
    <property type="match status" value="1"/>
</dbReference>
<dbReference type="Proteomes" id="UP000008370">
    <property type="component" value="Unassembled WGS sequence"/>
</dbReference>
<feature type="domain" description="Dienelactone hydrolase" evidence="1">
    <location>
        <begin position="28"/>
        <end position="264"/>
    </location>
</feature>
<dbReference type="OrthoDB" id="10019231at2759"/>
<proteinExistence type="predicted"/>
<dbReference type="InParanoid" id="K5VEP9"/>
<dbReference type="PANTHER" id="PTHR17630">
    <property type="entry name" value="DIENELACTONE HYDROLASE"/>
    <property type="match status" value="1"/>
</dbReference>
<dbReference type="AlphaFoldDB" id="K5VEP9"/>
<reference evidence="2 3" key="1">
    <citation type="journal article" date="2012" name="BMC Genomics">
        <title>Comparative genomics of the white-rot fungi, Phanerochaete carnosa and P. chrysosporium, to elucidate the genetic basis of the distinct wood types they colonize.</title>
        <authorList>
            <person name="Suzuki H."/>
            <person name="MacDonald J."/>
            <person name="Syed K."/>
            <person name="Salamov A."/>
            <person name="Hori C."/>
            <person name="Aerts A."/>
            <person name="Henrissat B."/>
            <person name="Wiebenga A."/>
            <person name="vanKuyk P.A."/>
            <person name="Barry K."/>
            <person name="Lindquist E."/>
            <person name="LaButti K."/>
            <person name="Lapidus A."/>
            <person name="Lucas S."/>
            <person name="Coutinho P."/>
            <person name="Gong Y."/>
            <person name="Samejima M."/>
            <person name="Mahadevan R."/>
            <person name="Abou-Zaid M."/>
            <person name="de Vries R.P."/>
            <person name="Igarashi K."/>
            <person name="Yadav J.S."/>
            <person name="Grigoriev I.V."/>
            <person name="Master E.R."/>
        </authorList>
    </citation>
    <scope>NUCLEOTIDE SEQUENCE [LARGE SCALE GENOMIC DNA]</scope>
    <source>
        <strain evidence="2 3">HHB-10118-sp</strain>
    </source>
</reference>
<evidence type="ECO:0000313" key="2">
    <source>
        <dbReference type="EMBL" id="EKM49648.1"/>
    </source>
</evidence>
<dbReference type="InterPro" id="IPR029058">
    <property type="entry name" value="AB_hydrolase_fold"/>
</dbReference>
<dbReference type="KEGG" id="pco:PHACADRAFT_265215"/>
<dbReference type="GeneID" id="18919044"/>
<keyword evidence="3" id="KW-1185">Reference proteome</keyword>
<dbReference type="RefSeq" id="XP_007401712.1">
    <property type="nucleotide sequence ID" value="XM_007401650.1"/>
</dbReference>
<sequence length="266" mass="28876">MSCEQCTQGYVVAGEPTGTMVDGAYFRAGPEGSDASKAVVIVTDIYGLPLKNCKIIADELSKRVGCDVWVPDLFAGNPPLSVEQLGPLTPDRPGQKMGLGAKLRFFLILLTHGYKLFGIRASVVDPRAAEFVTKIKKEKGYQKVGAAGYCFGGSMTVRLGSTDLFSSVVILHPGAVTAEQMKAIKTPASWACAEDDMTFTKSLRDQAEAIFAARKDKPDYIDYEFKDYKGTCHGFAARPNLAIPEIVEAYNGALEQVAVWFQKTLQ</sequence>
<dbReference type="HOGENOM" id="CLU_054590_2_0_1"/>
<dbReference type="InterPro" id="IPR002925">
    <property type="entry name" value="Dienelactn_hydro"/>
</dbReference>